<evidence type="ECO:0000313" key="3">
    <source>
        <dbReference type="Proteomes" id="UP000887565"/>
    </source>
</evidence>
<keyword evidence="2" id="KW-1133">Transmembrane helix</keyword>
<keyword evidence="2" id="KW-0472">Membrane</keyword>
<protein>
    <submittedName>
        <fullName evidence="4">Uncharacterized protein</fullName>
    </submittedName>
</protein>
<reference evidence="4" key="1">
    <citation type="submission" date="2022-11" db="UniProtKB">
        <authorList>
            <consortium name="WormBaseParasite"/>
        </authorList>
    </citation>
    <scope>IDENTIFICATION</scope>
</reference>
<name>A0A915JTW7_ROMCU</name>
<keyword evidence="2" id="KW-0812">Transmembrane</keyword>
<dbReference type="WBParaSite" id="nRc.2.0.1.t29499-RA">
    <property type="protein sequence ID" value="nRc.2.0.1.t29499-RA"/>
    <property type="gene ID" value="nRc.2.0.1.g29499"/>
</dbReference>
<feature type="compositionally biased region" description="Basic and acidic residues" evidence="1">
    <location>
        <begin position="209"/>
        <end position="227"/>
    </location>
</feature>
<evidence type="ECO:0000256" key="2">
    <source>
        <dbReference type="SAM" id="Phobius"/>
    </source>
</evidence>
<evidence type="ECO:0000313" key="4">
    <source>
        <dbReference type="WBParaSite" id="nRc.2.0.1.t29499-RA"/>
    </source>
</evidence>
<feature type="transmembrane region" description="Helical" evidence="2">
    <location>
        <begin position="149"/>
        <end position="168"/>
    </location>
</feature>
<organism evidence="3 4">
    <name type="scientific">Romanomermis culicivorax</name>
    <name type="common">Nematode worm</name>
    <dbReference type="NCBI Taxonomy" id="13658"/>
    <lineage>
        <taxon>Eukaryota</taxon>
        <taxon>Metazoa</taxon>
        <taxon>Ecdysozoa</taxon>
        <taxon>Nematoda</taxon>
        <taxon>Enoplea</taxon>
        <taxon>Dorylaimia</taxon>
        <taxon>Mermithida</taxon>
        <taxon>Mermithoidea</taxon>
        <taxon>Mermithidae</taxon>
        <taxon>Romanomermis</taxon>
    </lineage>
</organism>
<feature type="region of interest" description="Disordered" evidence="1">
    <location>
        <begin position="1"/>
        <end position="27"/>
    </location>
</feature>
<proteinExistence type="predicted"/>
<feature type="region of interest" description="Disordered" evidence="1">
    <location>
        <begin position="208"/>
        <end position="227"/>
    </location>
</feature>
<accession>A0A915JTW7</accession>
<evidence type="ECO:0000256" key="1">
    <source>
        <dbReference type="SAM" id="MobiDB-lite"/>
    </source>
</evidence>
<dbReference type="Proteomes" id="UP000887565">
    <property type="component" value="Unplaced"/>
</dbReference>
<dbReference type="AlphaFoldDB" id="A0A915JTW7"/>
<keyword evidence="3" id="KW-1185">Reference proteome</keyword>
<feature type="compositionally biased region" description="Low complexity" evidence="1">
    <location>
        <begin position="1"/>
        <end position="14"/>
    </location>
</feature>
<sequence length="227" mass="26043">MILQKRYNQQQGQRQRAENNHQPKYQQQQEITIRDKHFFALLRSDYKKVRYWCDQDLANGTNLPRSCCENEFVQCNSTVLYSGTFDEEDDGPEGTKIKTSSGEVHMETSSWTADDLPAQIAARLVPDLLKRPGCKNQLLQWLHDGGTNWFILAYCTVILVKIVLCIVLKNEIREFACEIDLIHQNSAASSSGDALDRAFSVEATPFMSQKEEGDIHQEERCPQRSQI</sequence>